<dbReference type="InterPro" id="IPR013517">
    <property type="entry name" value="FG-GAP"/>
</dbReference>
<organism evidence="5 6">
    <name type="scientific">Rhodopirellula bahusiensis</name>
    <dbReference type="NCBI Taxonomy" id="2014065"/>
    <lineage>
        <taxon>Bacteria</taxon>
        <taxon>Pseudomonadati</taxon>
        <taxon>Planctomycetota</taxon>
        <taxon>Planctomycetia</taxon>
        <taxon>Pirellulales</taxon>
        <taxon>Pirellulaceae</taxon>
        <taxon>Rhodopirellula</taxon>
    </lineage>
</organism>
<evidence type="ECO:0000256" key="2">
    <source>
        <dbReference type="PROSITE-ProRule" id="PRU00339"/>
    </source>
</evidence>
<sequence>MIVRLNPSRCGLSCVRLIKPSRMAWNSVLMGMALLTGCGQSVTQDTPSDDLFSTQASEPKDRLSDASDAFESGNFDHASKLLRSLMIERPDHLDTIWLAARVEAERGNLSRSLDLAELIATSDSHSREQAIDLCVQTASNLEDHRRYEKALRRKIAVNPTQPEGYHRLWQHFMRHGRTFEAAQVADLLVDRGQANSQQLESLIFRGQSTPRISIRSGDEQIEQHFEPGQGRARHFFSNNDFQSAREELEDSLAEDSPNRPVNVASAKALLGRVLAESQDDEAFLKWYSSRSSSLETYDDYWFAIGSYHFDHGQYESAVHCLLEALRRNTADLVTYQRIRQSLKALQREDQSEAFAAKASIINESREVAKQWKLDPDDKERISLISKHLLDVGRPLESLRWTELNLPTNAHSQLAQIQMQRQRLRSVPDLRRMMAEDAMTNLSPSQFKLRSLVESQSAGLNQRVWSATPNKDLNVSIRNVAEDVGLNFQWYQGEHADLSSIALYESLGGGVGVIDYDADGRPDLYFAQGSGDPPDLRCTRSNRLFRNLGQRFVSVEKQTNSDEDRYSQSVSVGDINQDGWPDLLIGNIGMNQMLINCGDGTFKDSTDLIHGQGNRFTASMAIADISGDAMPDLFEVNYIQLEGAFDPPEFDSQGRELLHGPLSERPEPDHWYRGDGQCGFDGVPIPESVANPGTGLGIVITDMDDQVGNEVFVGNDARPNHLFTTNSDRWKNTANIRGVASGRFGLSTACMGIATGDFNRDGRFDMHVSNFFNEYDNLFLQTDGGSFRDAAPSYQLPALCLNNVGFGSKSMDVDRDGWLDAMTTNGHIFDQSYLGEPFRQKPLLIHNCLDRFERASVSDSSSYFSTDHLGRGLAKLDWNQDGQMDVVVTHLDHPAALLEIISEATGHGLQLELVGVQSERDAIGTCITIKTARGTQVEWVTAGDGYLCTDEAVIDFGLADCEVIDEMQIQWPGGTNQTFHDVPADQRYLVVENISRLHQR</sequence>
<feature type="region of interest" description="Disordered" evidence="3">
    <location>
        <begin position="46"/>
        <end position="69"/>
    </location>
</feature>
<evidence type="ECO:0000313" key="5">
    <source>
        <dbReference type="EMBL" id="PHQ33739.1"/>
    </source>
</evidence>
<dbReference type="PANTHER" id="PTHR16026">
    <property type="entry name" value="CARTILAGE ACIDIC PROTEIN 1"/>
    <property type="match status" value="1"/>
</dbReference>
<dbReference type="Proteomes" id="UP000225740">
    <property type="component" value="Unassembled WGS sequence"/>
</dbReference>
<name>A0A2G1W523_9BACT</name>
<dbReference type="Gene3D" id="2.130.10.130">
    <property type="entry name" value="Integrin alpha, N-terminal"/>
    <property type="match status" value="1"/>
</dbReference>
<reference evidence="5 6" key="1">
    <citation type="submission" date="2017-06" db="EMBL/GenBank/DDBJ databases">
        <title>Description of Rhodopirellula bahusiensis sp. nov.</title>
        <authorList>
            <person name="Kizina J."/>
            <person name="Harder J."/>
        </authorList>
    </citation>
    <scope>NUCLEOTIDE SEQUENCE [LARGE SCALE GENOMIC DNA]</scope>
    <source>
        <strain evidence="5 6">SWK21</strain>
    </source>
</reference>
<dbReference type="PROSITE" id="PS50005">
    <property type="entry name" value="TPR"/>
    <property type="match status" value="1"/>
</dbReference>
<dbReference type="PANTHER" id="PTHR16026:SF0">
    <property type="entry name" value="CARTILAGE ACIDIC PROTEIN 1"/>
    <property type="match status" value="1"/>
</dbReference>
<keyword evidence="6" id="KW-1185">Reference proteome</keyword>
<evidence type="ECO:0000259" key="4">
    <source>
        <dbReference type="Pfam" id="PF07593"/>
    </source>
</evidence>
<proteinExistence type="predicted"/>
<evidence type="ECO:0000313" key="6">
    <source>
        <dbReference type="Proteomes" id="UP000225740"/>
    </source>
</evidence>
<dbReference type="InterPro" id="IPR028994">
    <property type="entry name" value="Integrin_alpha_N"/>
</dbReference>
<feature type="repeat" description="TPR" evidence="2">
    <location>
        <begin position="298"/>
        <end position="331"/>
    </location>
</feature>
<dbReference type="Gene3D" id="1.25.40.10">
    <property type="entry name" value="Tetratricopeptide repeat domain"/>
    <property type="match status" value="1"/>
</dbReference>
<evidence type="ECO:0000256" key="3">
    <source>
        <dbReference type="SAM" id="MobiDB-lite"/>
    </source>
</evidence>
<comment type="caution">
    <text evidence="5">The sequence shown here is derived from an EMBL/GenBank/DDBJ whole genome shotgun (WGS) entry which is preliminary data.</text>
</comment>
<dbReference type="SUPFAM" id="SSF69318">
    <property type="entry name" value="Integrin alpha N-terminal domain"/>
    <property type="match status" value="1"/>
</dbReference>
<dbReference type="AlphaFoldDB" id="A0A2G1W523"/>
<evidence type="ECO:0000256" key="1">
    <source>
        <dbReference type="ARBA" id="ARBA00022729"/>
    </source>
</evidence>
<dbReference type="EMBL" id="NIZW01000015">
    <property type="protein sequence ID" value="PHQ33739.1"/>
    <property type="molecule type" value="Genomic_DNA"/>
</dbReference>
<dbReference type="Pfam" id="PF07593">
    <property type="entry name" value="UnbV_ASPIC"/>
    <property type="match status" value="1"/>
</dbReference>
<dbReference type="InterPro" id="IPR011990">
    <property type="entry name" value="TPR-like_helical_dom_sf"/>
</dbReference>
<dbReference type="OrthoDB" id="5287961at2"/>
<keyword evidence="1" id="KW-0732">Signal</keyword>
<feature type="compositionally biased region" description="Polar residues" evidence="3">
    <location>
        <begin position="46"/>
        <end position="57"/>
    </location>
</feature>
<protein>
    <recommendedName>
        <fullName evidence="4">ASPIC/UnbV domain-containing protein</fullName>
    </recommendedName>
</protein>
<dbReference type="InterPro" id="IPR019734">
    <property type="entry name" value="TPR_rpt"/>
</dbReference>
<gene>
    <name evidence="5" type="ORF">CEE69_19460</name>
</gene>
<feature type="domain" description="ASPIC/UnbV" evidence="4">
    <location>
        <begin position="921"/>
        <end position="987"/>
    </location>
</feature>
<dbReference type="Pfam" id="PF13517">
    <property type="entry name" value="FG-GAP_3"/>
    <property type="match status" value="1"/>
</dbReference>
<accession>A0A2G1W523</accession>
<dbReference type="SUPFAM" id="SSF48452">
    <property type="entry name" value="TPR-like"/>
    <property type="match status" value="2"/>
</dbReference>
<dbReference type="InterPro" id="IPR027039">
    <property type="entry name" value="Crtac1"/>
</dbReference>
<keyword evidence="2" id="KW-0802">TPR repeat</keyword>
<dbReference type="InterPro" id="IPR011519">
    <property type="entry name" value="UnbV_ASPIC"/>
</dbReference>
<dbReference type="Pfam" id="PF13432">
    <property type="entry name" value="TPR_16"/>
    <property type="match status" value="1"/>
</dbReference>